<gene>
    <name evidence="2" type="ORF">GALMADRAFT_427050</name>
</gene>
<protein>
    <submittedName>
        <fullName evidence="2">Uncharacterized protein</fullName>
    </submittedName>
</protein>
<dbReference type="OrthoDB" id="3168922at2759"/>
<proteinExistence type="predicted"/>
<dbReference type="EMBL" id="KL142377">
    <property type="protein sequence ID" value="KDR77063.1"/>
    <property type="molecule type" value="Genomic_DNA"/>
</dbReference>
<dbReference type="HOGENOM" id="CLU_111654_0_0_1"/>
<evidence type="ECO:0000313" key="2">
    <source>
        <dbReference type="EMBL" id="KDR77063.1"/>
    </source>
</evidence>
<dbReference type="AlphaFoldDB" id="A0A067TDK9"/>
<feature type="region of interest" description="Disordered" evidence="1">
    <location>
        <begin position="124"/>
        <end position="149"/>
    </location>
</feature>
<evidence type="ECO:0000256" key="1">
    <source>
        <dbReference type="SAM" id="MobiDB-lite"/>
    </source>
</evidence>
<keyword evidence="3" id="KW-1185">Reference proteome</keyword>
<organism evidence="2 3">
    <name type="scientific">Galerina marginata (strain CBS 339.88)</name>
    <dbReference type="NCBI Taxonomy" id="685588"/>
    <lineage>
        <taxon>Eukaryota</taxon>
        <taxon>Fungi</taxon>
        <taxon>Dikarya</taxon>
        <taxon>Basidiomycota</taxon>
        <taxon>Agaricomycotina</taxon>
        <taxon>Agaricomycetes</taxon>
        <taxon>Agaricomycetidae</taxon>
        <taxon>Agaricales</taxon>
        <taxon>Agaricineae</taxon>
        <taxon>Strophariaceae</taxon>
        <taxon>Galerina</taxon>
    </lineage>
</organism>
<feature type="compositionally biased region" description="Pro residues" evidence="1">
    <location>
        <begin position="92"/>
        <end position="102"/>
    </location>
</feature>
<evidence type="ECO:0000313" key="3">
    <source>
        <dbReference type="Proteomes" id="UP000027222"/>
    </source>
</evidence>
<dbReference type="Proteomes" id="UP000027222">
    <property type="component" value="Unassembled WGS sequence"/>
</dbReference>
<accession>A0A067TDK9</accession>
<feature type="region of interest" description="Disordered" evidence="1">
    <location>
        <begin position="72"/>
        <end position="108"/>
    </location>
</feature>
<reference evidence="3" key="1">
    <citation type="journal article" date="2014" name="Proc. Natl. Acad. Sci. U.S.A.">
        <title>Extensive sampling of basidiomycete genomes demonstrates inadequacy of the white-rot/brown-rot paradigm for wood decay fungi.</title>
        <authorList>
            <person name="Riley R."/>
            <person name="Salamov A.A."/>
            <person name="Brown D.W."/>
            <person name="Nagy L.G."/>
            <person name="Floudas D."/>
            <person name="Held B.W."/>
            <person name="Levasseur A."/>
            <person name="Lombard V."/>
            <person name="Morin E."/>
            <person name="Otillar R."/>
            <person name="Lindquist E.A."/>
            <person name="Sun H."/>
            <person name="LaButti K.M."/>
            <person name="Schmutz J."/>
            <person name="Jabbour D."/>
            <person name="Luo H."/>
            <person name="Baker S.E."/>
            <person name="Pisabarro A.G."/>
            <person name="Walton J.D."/>
            <person name="Blanchette R.A."/>
            <person name="Henrissat B."/>
            <person name="Martin F."/>
            <person name="Cullen D."/>
            <person name="Hibbett D.S."/>
            <person name="Grigoriev I.V."/>
        </authorList>
    </citation>
    <scope>NUCLEOTIDE SEQUENCE [LARGE SCALE GENOMIC DNA]</scope>
    <source>
        <strain evidence="3">CBS 339.88</strain>
    </source>
</reference>
<feature type="compositionally biased region" description="Polar residues" evidence="1">
    <location>
        <begin position="72"/>
        <end position="87"/>
    </location>
</feature>
<sequence>MSALTANRRALSSIARSSRLIHSSSATQAVVLSPVGLVEADVEEISIQPIFDIFDAPTRLAESNEFIRGKYQTSSKSTKVPSTQAFDSSLPRPGPAPLPPPVIFDGPARPRNEALAYQRRMRDAGLTPSPQPRRHHGPAARPFSSSEPLVQLFDGPARITRYHHQSSSEKEQKSSNFIVALGVVGAMGCATLARENEKSQSRN</sequence>
<name>A0A067TDK9_GALM3</name>